<name>A0A417Y090_9ACTN</name>
<dbReference type="InterPro" id="IPR044856">
    <property type="entry name" value="Malate_synth_C_sf"/>
</dbReference>
<reference evidence="13 14" key="1">
    <citation type="submission" date="2018-09" db="EMBL/GenBank/DDBJ databases">
        <title>Genome sequencing of Nocardioides immobilis CCTCC AB 2017083 for comparison to Nocardioides silvaticus.</title>
        <authorList>
            <person name="Li C."/>
            <person name="Wang G."/>
        </authorList>
    </citation>
    <scope>NUCLEOTIDE SEQUENCE [LARGE SCALE GENOMIC DNA]</scope>
    <source>
        <strain evidence="13 14">CCTCC AB 2017083</strain>
    </source>
</reference>
<dbReference type="GO" id="GO:0006097">
    <property type="term" value="P:glyoxylate cycle"/>
    <property type="evidence" value="ECO:0007669"/>
    <property type="project" value="UniProtKB-UniPathway"/>
</dbReference>
<dbReference type="PROSITE" id="PS00510">
    <property type="entry name" value="MALATE_SYNTHASE"/>
    <property type="match status" value="1"/>
</dbReference>
<feature type="active site" description="Proton donor" evidence="8">
    <location>
        <position position="507"/>
    </location>
</feature>
<feature type="domain" description="Malate synthase C-terminal" evidence="12">
    <location>
        <begin position="473"/>
        <end position="590"/>
    </location>
</feature>
<evidence type="ECO:0000256" key="5">
    <source>
        <dbReference type="ARBA" id="ARBA00022679"/>
    </source>
</evidence>
<gene>
    <name evidence="13" type="primary">aceB</name>
    <name evidence="13" type="ORF">D0Z08_15565</name>
</gene>
<feature type="domain" description="Malate synthase N-terminal" evidence="11">
    <location>
        <begin position="66"/>
        <end position="127"/>
    </location>
</feature>
<dbReference type="UniPathway" id="UPA00703">
    <property type="reaction ID" value="UER00720"/>
</dbReference>
<dbReference type="PANTHER" id="PTHR42902:SF1">
    <property type="entry name" value="MALATE SYNTHASE 1-RELATED"/>
    <property type="match status" value="1"/>
</dbReference>
<dbReference type="Pfam" id="PF01274">
    <property type="entry name" value="MS_TIM-barrel"/>
    <property type="match status" value="1"/>
</dbReference>
<comment type="similarity">
    <text evidence="1 9">Belongs to the malate synthase family.</text>
</comment>
<evidence type="ECO:0000313" key="13">
    <source>
        <dbReference type="EMBL" id="RHW26068.1"/>
    </source>
</evidence>
<dbReference type="GO" id="GO:0006099">
    <property type="term" value="P:tricarboxylic acid cycle"/>
    <property type="evidence" value="ECO:0007669"/>
    <property type="project" value="UniProtKB-KW"/>
</dbReference>
<dbReference type="Pfam" id="PF20656">
    <property type="entry name" value="MS_N"/>
    <property type="match status" value="1"/>
</dbReference>
<dbReference type="Gene3D" id="1.20.1220.12">
    <property type="entry name" value="Malate synthase, domain III"/>
    <property type="match status" value="1"/>
</dbReference>
<evidence type="ECO:0000256" key="8">
    <source>
        <dbReference type="PIRSR" id="PIRSR601465-50"/>
    </source>
</evidence>
<evidence type="ECO:0000259" key="11">
    <source>
        <dbReference type="Pfam" id="PF20656"/>
    </source>
</evidence>
<comment type="caution">
    <text evidence="13">The sequence shown here is derived from an EMBL/GenBank/DDBJ whole genome shotgun (WGS) entry which is preliminary data.</text>
</comment>
<dbReference type="NCBIfam" id="TIGR01344">
    <property type="entry name" value="malate_syn_A"/>
    <property type="match status" value="1"/>
</dbReference>
<keyword evidence="5 9" id="KW-0808">Transferase</keyword>
<dbReference type="GO" id="GO:0005737">
    <property type="term" value="C:cytoplasm"/>
    <property type="evidence" value="ECO:0007669"/>
    <property type="project" value="TreeGrafter"/>
</dbReference>
<dbReference type="Pfam" id="PF20659">
    <property type="entry name" value="MS_C"/>
    <property type="match status" value="1"/>
</dbReference>
<evidence type="ECO:0000259" key="10">
    <source>
        <dbReference type="Pfam" id="PF01274"/>
    </source>
</evidence>
<evidence type="ECO:0000256" key="7">
    <source>
        <dbReference type="ARBA" id="ARBA00068441"/>
    </source>
</evidence>
<evidence type="ECO:0000256" key="2">
    <source>
        <dbReference type="ARBA" id="ARBA00012636"/>
    </source>
</evidence>
<organism evidence="13 14">
    <name type="scientific">Nocardioides immobilis</name>
    <dbReference type="NCBI Taxonomy" id="2049295"/>
    <lineage>
        <taxon>Bacteria</taxon>
        <taxon>Bacillati</taxon>
        <taxon>Actinomycetota</taxon>
        <taxon>Actinomycetes</taxon>
        <taxon>Propionibacteriales</taxon>
        <taxon>Nocardioidaceae</taxon>
        <taxon>Nocardioides</taxon>
    </lineage>
</organism>
<keyword evidence="3 9" id="KW-0329">Glyoxylate bypass</keyword>
<dbReference type="AlphaFoldDB" id="A0A417Y090"/>
<dbReference type="SUPFAM" id="SSF51645">
    <property type="entry name" value="Malate synthase G"/>
    <property type="match status" value="1"/>
</dbReference>
<dbReference type="GO" id="GO:0004474">
    <property type="term" value="F:malate synthase activity"/>
    <property type="evidence" value="ECO:0007669"/>
    <property type="project" value="UniProtKB-EC"/>
</dbReference>
<keyword evidence="13" id="KW-0012">Acyltransferase</keyword>
<dbReference type="EC" id="2.3.3.9" evidence="2 9"/>
<feature type="domain" description="Malate synthase TIM barrel" evidence="10">
    <location>
        <begin position="219"/>
        <end position="465"/>
    </location>
</feature>
<dbReference type="InterPro" id="IPR048355">
    <property type="entry name" value="MS_C"/>
</dbReference>
<evidence type="ECO:0000313" key="14">
    <source>
        <dbReference type="Proteomes" id="UP000283644"/>
    </source>
</evidence>
<dbReference type="InterPro" id="IPR019830">
    <property type="entry name" value="Malate_synthase_CS"/>
</dbReference>
<feature type="active site" description="Proton acceptor" evidence="8">
    <location>
        <position position="223"/>
    </location>
</feature>
<protein>
    <recommendedName>
        <fullName evidence="7 9">Malate synthase</fullName>
        <ecNumber evidence="2 9">2.3.3.9</ecNumber>
    </recommendedName>
</protein>
<dbReference type="OrthoDB" id="9768429at2"/>
<dbReference type="CDD" id="cd00727">
    <property type="entry name" value="malate_synt_A"/>
    <property type="match status" value="1"/>
</dbReference>
<comment type="pathway">
    <text evidence="9">Carbohydrate metabolism; glyoxylate cycle; (S)-malate from isocitrate: step 2/2.</text>
</comment>
<dbReference type="Gene3D" id="3.20.20.360">
    <property type="entry name" value="Malate synthase, domain 3"/>
    <property type="match status" value="1"/>
</dbReference>
<evidence type="ECO:0000256" key="1">
    <source>
        <dbReference type="ARBA" id="ARBA00006394"/>
    </source>
</evidence>
<evidence type="ECO:0000256" key="4">
    <source>
        <dbReference type="ARBA" id="ARBA00022532"/>
    </source>
</evidence>
<dbReference type="InterPro" id="IPR011076">
    <property type="entry name" value="Malate_synth_sf"/>
</dbReference>
<dbReference type="InterPro" id="IPR046363">
    <property type="entry name" value="MS_N_TIM-barrel_dom"/>
</dbReference>
<evidence type="ECO:0000259" key="12">
    <source>
        <dbReference type="Pfam" id="PF20659"/>
    </source>
</evidence>
<keyword evidence="4 9" id="KW-0816">Tricarboxylic acid cycle</keyword>
<accession>A0A417Y090</accession>
<proteinExistence type="inferred from homology"/>
<evidence type="ECO:0000256" key="3">
    <source>
        <dbReference type="ARBA" id="ARBA00022435"/>
    </source>
</evidence>
<dbReference type="FunFam" id="1.20.1220.12:FF:000001">
    <property type="entry name" value="Malate synthase"/>
    <property type="match status" value="1"/>
</dbReference>
<evidence type="ECO:0000256" key="6">
    <source>
        <dbReference type="ARBA" id="ARBA00047918"/>
    </source>
</evidence>
<comment type="catalytic activity">
    <reaction evidence="6 9">
        <text>glyoxylate + acetyl-CoA + H2O = (S)-malate + CoA + H(+)</text>
        <dbReference type="Rhea" id="RHEA:18181"/>
        <dbReference type="ChEBI" id="CHEBI:15377"/>
        <dbReference type="ChEBI" id="CHEBI:15378"/>
        <dbReference type="ChEBI" id="CHEBI:15589"/>
        <dbReference type="ChEBI" id="CHEBI:36655"/>
        <dbReference type="ChEBI" id="CHEBI:57287"/>
        <dbReference type="ChEBI" id="CHEBI:57288"/>
        <dbReference type="EC" id="2.3.3.9"/>
    </reaction>
</comment>
<dbReference type="PANTHER" id="PTHR42902">
    <property type="entry name" value="MALATE SYNTHASE"/>
    <property type="match status" value="1"/>
</dbReference>
<dbReference type="Proteomes" id="UP000283644">
    <property type="component" value="Unassembled WGS sequence"/>
</dbReference>
<dbReference type="EMBL" id="QXGH01000019">
    <property type="protein sequence ID" value="RHW26068.1"/>
    <property type="molecule type" value="Genomic_DNA"/>
</dbReference>
<dbReference type="InterPro" id="IPR001465">
    <property type="entry name" value="Malate_synthase_TIM"/>
</dbReference>
<evidence type="ECO:0000256" key="9">
    <source>
        <dbReference type="RuleBase" id="RU000555"/>
    </source>
</evidence>
<keyword evidence="14" id="KW-1185">Reference proteome</keyword>
<sequence>MDCTPPVLAGRSGAASTVSTVSSLTWPLLRVVWSPTDTPPVATSVEQIVASAIRKVGESGVGCRVDVRVAGPRRDGDDRILTPDALDFVTALQRTFGARRDELLAARRTRREEVARTGRLDFLADTAGIREAEWRVAPAPPDLEDRRVEMTGPTDRKMTINALNSGARVWLADMEDASTPHWSNVVGGQVNLYDAIRRDIAHTSPEGKQYDLKDQRLATIVMRPRGWHLDEKHLLVDGLPTVGALVDFGLYFFHNAQELLTRDSGPYFYLPKLESHLEARLWNDVFTFAQERLGVPHGSVRATVLIETIPAAFEMEEILYELRDHASGLNAGRWDYLFSMIKYFRDAGPQFVLPDRSAVAMTAPFMKAYAELLVRTCHRRGAHAIGGMSAFIPSRADEEVNARAFAKVREDKQREAGQGFDGSWVAHPDLVSICRDVFDGVLGDRPHQVARLRDDVHVTASDLLDVAATPGAITRDGLHNNVEVALLYLESWLRGNGAVGIHNLMEDAATAEISRSQIWQWVHNGSTLDDGTVVTADLVRQVLDEEMGRIRDRGGDGSGRRELEQARDLFAEVALSDDFVDFLTLPAYELVVAS</sequence>
<dbReference type="InterPro" id="IPR048356">
    <property type="entry name" value="MS_N"/>
</dbReference>
<dbReference type="FunFam" id="3.20.20.360:FF:000001">
    <property type="entry name" value="Malate synthase"/>
    <property type="match status" value="1"/>
</dbReference>
<dbReference type="InterPro" id="IPR006252">
    <property type="entry name" value="Malate_synthA"/>
</dbReference>